<evidence type="ECO:0000313" key="1">
    <source>
        <dbReference type="EMBL" id="KAJ7634442.1"/>
    </source>
</evidence>
<gene>
    <name evidence="1" type="ORF">FB45DRAFT_865190</name>
</gene>
<comment type="caution">
    <text evidence="1">The sequence shown here is derived from an EMBL/GenBank/DDBJ whole genome shotgun (WGS) entry which is preliminary data.</text>
</comment>
<organism evidence="1 2">
    <name type="scientific">Roridomyces roridus</name>
    <dbReference type="NCBI Taxonomy" id="1738132"/>
    <lineage>
        <taxon>Eukaryota</taxon>
        <taxon>Fungi</taxon>
        <taxon>Dikarya</taxon>
        <taxon>Basidiomycota</taxon>
        <taxon>Agaricomycotina</taxon>
        <taxon>Agaricomycetes</taxon>
        <taxon>Agaricomycetidae</taxon>
        <taxon>Agaricales</taxon>
        <taxon>Marasmiineae</taxon>
        <taxon>Mycenaceae</taxon>
        <taxon>Roridomyces</taxon>
    </lineage>
</organism>
<evidence type="ECO:0000313" key="2">
    <source>
        <dbReference type="Proteomes" id="UP001221142"/>
    </source>
</evidence>
<dbReference type="EMBL" id="JARKIF010000007">
    <property type="protein sequence ID" value="KAJ7634442.1"/>
    <property type="molecule type" value="Genomic_DNA"/>
</dbReference>
<reference evidence="1" key="1">
    <citation type="submission" date="2023-03" db="EMBL/GenBank/DDBJ databases">
        <title>Massive genome expansion in bonnet fungi (Mycena s.s.) driven by repeated elements and novel gene families across ecological guilds.</title>
        <authorList>
            <consortium name="Lawrence Berkeley National Laboratory"/>
            <person name="Harder C.B."/>
            <person name="Miyauchi S."/>
            <person name="Viragh M."/>
            <person name="Kuo A."/>
            <person name="Thoen E."/>
            <person name="Andreopoulos B."/>
            <person name="Lu D."/>
            <person name="Skrede I."/>
            <person name="Drula E."/>
            <person name="Henrissat B."/>
            <person name="Morin E."/>
            <person name="Kohler A."/>
            <person name="Barry K."/>
            <person name="LaButti K."/>
            <person name="Morin E."/>
            <person name="Salamov A."/>
            <person name="Lipzen A."/>
            <person name="Mereny Z."/>
            <person name="Hegedus B."/>
            <person name="Baldrian P."/>
            <person name="Stursova M."/>
            <person name="Weitz H."/>
            <person name="Taylor A."/>
            <person name="Grigoriev I.V."/>
            <person name="Nagy L.G."/>
            <person name="Martin F."/>
            <person name="Kauserud H."/>
        </authorList>
    </citation>
    <scope>NUCLEOTIDE SEQUENCE</scope>
    <source>
        <strain evidence="1">9284</strain>
    </source>
</reference>
<name>A0AAD7BYM1_9AGAR</name>
<proteinExistence type="predicted"/>
<protein>
    <submittedName>
        <fullName evidence="1">Uncharacterized protein</fullName>
    </submittedName>
</protein>
<keyword evidence="2" id="KW-1185">Reference proteome</keyword>
<accession>A0AAD7BYM1</accession>
<sequence length="217" mass="24118">MSLVVLATADPDGNCHLETKNLDGQTNLKASFYPSCCWYTHSAPFSFEKRSAQLECPRPRKKSLARASILIRTRQQNFYIYHGTLRYPTTLPSTRRVRIASDDIPNAQTATHILNCPTSTPNLHAGAAAWEHTPWKKLEVGAHKPSVTFTCAPDGGMEIWEISGARYPGLMQGWCSQGSFYCWVLGKNLTKLSDYFTGILSYSASSVNGGRPSWARI</sequence>
<dbReference type="AlphaFoldDB" id="A0AAD7BYM1"/>
<dbReference type="Proteomes" id="UP001221142">
    <property type="component" value="Unassembled WGS sequence"/>
</dbReference>